<keyword evidence="3 4" id="KW-0349">Heme</keyword>
<evidence type="ECO:0008006" key="8">
    <source>
        <dbReference type="Google" id="ProtNLM"/>
    </source>
</evidence>
<dbReference type="InterPro" id="IPR036396">
    <property type="entry name" value="Cyt_P450_sf"/>
</dbReference>
<proteinExistence type="inferred from homology"/>
<dbReference type="PANTHER" id="PTHR24286">
    <property type="entry name" value="CYTOCHROME P450 26"/>
    <property type="match status" value="1"/>
</dbReference>
<keyword evidence="1 3" id="KW-0479">Metal-binding</keyword>
<dbReference type="GO" id="GO:0020037">
    <property type="term" value="F:heme binding"/>
    <property type="evidence" value="ECO:0007669"/>
    <property type="project" value="InterPro"/>
</dbReference>
<keyword evidence="4" id="KW-0503">Monooxygenase</keyword>
<evidence type="ECO:0000256" key="1">
    <source>
        <dbReference type="ARBA" id="ARBA00022723"/>
    </source>
</evidence>
<name>A0A835BJS3_9POAL</name>
<dbReference type="OrthoDB" id="3945418at2759"/>
<dbReference type="InterPro" id="IPR002401">
    <property type="entry name" value="Cyt_P450_E_grp-I"/>
</dbReference>
<dbReference type="InterPro" id="IPR001128">
    <property type="entry name" value="Cyt_P450"/>
</dbReference>
<evidence type="ECO:0000256" key="5">
    <source>
        <dbReference type="SAM" id="Phobius"/>
    </source>
</evidence>
<accession>A0A835BJS3</accession>
<gene>
    <name evidence="6" type="ORF">HU200_034337</name>
</gene>
<dbReference type="Pfam" id="PF00067">
    <property type="entry name" value="p450"/>
    <property type="match status" value="2"/>
</dbReference>
<dbReference type="PANTHER" id="PTHR24286:SF217">
    <property type="entry name" value="OS07G0520300 PROTEIN"/>
    <property type="match status" value="1"/>
</dbReference>
<feature type="transmembrane region" description="Helical" evidence="5">
    <location>
        <begin position="6"/>
        <end position="22"/>
    </location>
</feature>
<dbReference type="GO" id="GO:0016705">
    <property type="term" value="F:oxidoreductase activity, acting on paired donors, with incorporation or reduction of molecular oxygen"/>
    <property type="evidence" value="ECO:0007669"/>
    <property type="project" value="InterPro"/>
</dbReference>
<dbReference type="PRINTS" id="PR00463">
    <property type="entry name" value="EP450I"/>
</dbReference>
<keyword evidence="4" id="KW-0560">Oxidoreductase</keyword>
<dbReference type="SUPFAM" id="SSF48264">
    <property type="entry name" value="Cytochrome P450"/>
    <property type="match status" value="1"/>
</dbReference>
<evidence type="ECO:0000256" key="4">
    <source>
        <dbReference type="RuleBase" id="RU000461"/>
    </source>
</evidence>
<comment type="cofactor">
    <cofactor evidence="3">
        <name>heme</name>
        <dbReference type="ChEBI" id="CHEBI:30413"/>
    </cofactor>
</comment>
<dbReference type="InterPro" id="IPR017972">
    <property type="entry name" value="Cyt_P450_CS"/>
</dbReference>
<reference evidence="6" key="1">
    <citation type="submission" date="2020-07" db="EMBL/GenBank/DDBJ databases">
        <title>Genome sequence and genetic diversity analysis of an under-domesticated orphan crop, white fonio (Digitaria exilis).</title>
        <authorList>
            <person name="Bennetzen J.L."/>
            <person name="Chen S."/>
            <person name="Ma X."/>
            <person name="Wang X."/>
            <person name="Yssel A.E.J."/>
            <person name="Chaluvadi S.R."/>
            <person name="Johnson M."/>
            <person name="Gangashetty P."/>
            <person name="Hamidou F."/>
            <person name="Sanogo M.D."/>
            <person name="Zwaenepoel A."/>
            <person name="Wallace J."/>
            <person name="Van De Peer Y."/>
            <person name="Van Deynze A."/>
        </authorList>
    </citation>
    <scope>NUCLEOTIDE SEQUENCE</scope>
    <source>
        <tissue evidence="6">Leaves</tissue>
    </source>
</reference>
<dbReference type="GO" id="GO:0016125">
    <property type="term" value="P:sterol metabolic process"/>
    <property type="evidence" value="ECO:0007669"/>
    <property type="project" value="TreeGrafter"/>
</dbReference>
<dbReference type="PRINTS" id="PR00385">
    <property type="entry name" value="P450"/>
</dbReference>
<keyword evidence="7" id="KW-1185">Reference proteome</keyword>
<protein>
    <recommendedName>
        <fullName evidence="8">Cytochrome P450</fullName>
    </recommendedName>
</protein>
<dbReference type="EMBL" id="JACEFO010001827">
    <property type="protein sequence ID" value="KAF8700402.1"/>
    <property type="molecule type" value="Genomic_DNA"/>
</dbReference>
<sequence>MAASVAVALLVAFLLPLIIYWLKTRTTTTKKPLPANLPPGSLGLPVIGHSLGLLRAMRSNTGERWLQSRVDRYGPISKLSLFGAPTVFVTGPAANKLVFGSDALAPKQPRCLPLILGRRNILELAGDDYRRVRGAMMQFLRPDVLRRYVGAMDAEVTRHLDAEWSGRRSVTVLPLMKRLTFDIIATLLFGLDRGGDVRARLAMAFADMLEGMWSVPLDLPFTAFRRSLRASATARRVLETTLAEKKARLERGESSPADDLLSCLAGIRAEGGGVEQVLTDEEILDNAMVVLVAGHDTSSVLMTFMIRHLAGDLATLAAMVQGKKASNVEVSNFPWWPCPCLTTPFISSLVTCTEHEEIAKNKAEGEALTWEDLNSMRFTWRVAQETLRMIPPIFGSFRRALEDIEFDGYCIPKGWQVFWASSVTHMDPGIFKDPEKFDPSRFEAPAPPYSFVAFGSGQRLCAGIEFARVETLVTMHHLVRRFRWKLCCKENTFVRDPMPSPLHGLPIELEHIGVASSLGKSSC</sequence>
<comment type="similarity">
    <text evidence="4">Belongs to the cytochrome P450 family.</text>
</comment>
<keyword evidence="2 3" id="KW-0408">Iron</keyword>
<evidence type="ECO:0000256" key="3">
    <source>
        <dbReference type="PIRSR" id="PIRSR602401-1"/>
    </source>
</evidence>
<dbReference type="FunFam" id="1.10.630.10:FF:000209">
    <property type="entry name" value="Os07g0491800 protein"/>
    <property type="match status" value="1"/>
</dbReference>
<dbReference type="PROSITE" id="PS00086">
    <property type="entry name" value="CYTOCHROME_P450"/>
    <property type="match status" value="1"/>
</dbReference>
<comment type="caution">
    <text evidence="6">The sequence shown here is derived from an EMBL/GenBank/DDBJ whole genome shotgun (WGS) entry which is preliminary data.</text>
</comment>
<feature type="binding site" description="axial binding residue" evidence="3">
    <location>
        <position position="461"/>
    </location>
    <ligand>
        <name>heme</name>
        <dbReference type="ChEBI" id="CHEBI:30413"/>
    </ligand>
    <ligandPart>
        <name>Fe</name>
        <dbReference type="ChEBI" id="CHEBI:18248"/>
    </ligandPart>
</feature>
<dbReference type="Proteomes" id="UP000636709">
    <property type="component" value="Unassembled WGS sequence"/>
</dbReference>
<dbReference type="GO" id="GO:0004497">
    <property type="term" value="F:monooxygenase activity"/>
    <property type="evidence" value="ECO:0007669"/>
    <property type="project" value="UniProtKB-KW"/>
</dbReference>
<evidence type="ECO:0000256" key="2">
    <source>
        <dbReference type="ARBA" id="ARBA00023004"/>
    </source>
</evidence>
<evidence type="ECO:0000313" key="6">
    <source>
        <dbReference type="EMBL" id="KAF8700402.1"/>
    </source>
</evidence>
<dbReference type="Gene3D" id="1.10.630.10">
    <property type="entry name" value="Cytochrome P450"/>
    <property type="match status" value="2"/>
</dbReference>
<keyword evidence="5" id="KW-1133">Transmembrane helix</keyword>
<keyword evidence="5" id="KW-0812">Transmembrane</keyword>
<evidence type="ECO:0000313" key="7">
    <source>
        <dbReference type="Proteomes" id="UP000636709"/>
    </source>
</evidence>
<dbReference type="CDD" id="cd11043">
    <property type="entry name" value="CYP90-like"/>
    <property type="match status" value="1"/>
</dbReference>
<dbReference type="GO" id="GO:0005506">
    <property type="term" value="F:iron ion binding"/>
    <property type="evidence" value="ECO:0007669"/>
    <property type="project" value="InterPro"/>
</dbReference>
<dbReference type="AlphaFoldDB" id="A0A835BJS3"/>
<keyword evidence="5" id="KW-0472">Membrane</keyword>
<organism evidence="6 7">
    <name type="scientific">Digitaria exilis</name>
    <dbReference type="NCBI Taxonomy" id="1010633"/>
    <lineage>
        <taxon>Eukaryota</taxon>
        <taxon>Viridiplantae</taxon>
        <taxon>Streptophyta</taxon>
        <taxon>Embryophyta</taxon>
        <taxon>Tracheophyta</taxon>
        <taxon>Spermatophyta</taxon>
        <taxon>Magnoliopsida</taxon>
        <taxon>Liliopsida</taxon>
        <taxon>Poales</taxon>
        <taxon>Poaceae</taxon>
        <taxon>PACMAD clade</taxon>
        <taxon>Panicoideae</taxon>
        <taxon>Panicodae</taxon>
        <taxon>Paniceae</taxon>
        <taxon>Anthephorinae</taxon>
        <taxon>Digitaria</taxon>
    </lineage>
</organism>